<dbReference type="InterPro" id="IPR011009">
    <property type="entry name" value="Kinase-like_dom_sf"/>
</dbReference>
<dbReference type="Gene3D" id="1.10.510.10">
    <property type="entry name" value="Transferase(Phosphotransferase) domain 1"/>
    <property type="match status" value="1"/>
</dbReference>
<dbReference type="AlphaFoldDB" id="A0A9W9IPC6"/>
<comment type="caution">
    <text evidence="1">The sequence shown here is derived from an EMBL/GenBank/DDBJ whole genome shotgun (WGS) entry which is preliminary data.</text>
</comment>
<protein>
    <recommendedName>
        <fullName evidence="3">Protein kinase domain-containing protein</fullName>
    </recommendedName>
</protein>
<dbReference type="SUPFAM" id="SSF56112">
    <property type="entry name" value="Protein kinase-like (PK-like)"/>
    <property type="match status" value="1"/>
</dbReference>
<reference evidence="1" key="1">
    <citation type="submission" date="2022-11" db="EMBL/GenBank/DDBJ databases">
        <authorList>
            <person name="Petersen C."/>
        </authorList>
    </citation>
    <scope>NUCLEOTIDE SEQUENCE</scope>
    <source>
        <strain evidence="1">IBT 20477</strain>
    </source>
</reference>
<dbReference type="EMBL" id="JAPQKQ010000009">
    <property type="protein sequence ID" value="KAJ5181788.1"/>
    <property type="molecule type" value="Genomic_DNA"/>
</dbReference>
<organism evidence="1 2">
    <name type="scientific">Penicillium cf. viridicatum</name>
    <dbReference type="NCBI Taxonomy" id="2972119"/>
    <lineage>
        <taxon>Eukaryota</taxon>
        <taxon>Fungi</taxon>
        <taxon>Dikarya</taxon>
        <taxon>Ascomycota</taxon>
        <taxon>Pezizomycotina</taxon>
        <taxon>Eurotiomycetes</taxon>
        <taxon>Eurotiomycetidae</taxon>
        <taxon>Eurotiales</taxon>
        <taxon>Aspergillaceae</taxon>
        <taxon>Penicillium</taxon>
    </lineage>
</organism>
<evidence type="ECO:0000313" key="2">
    <source>
        <dbReference type="Proteomes" id="UP001150942"/>
    </source>
</evidence>
<evidence type="ECO:0000313" key="1">
    <source>
        <dbReference type="EMBL" id="KAJ5181788.1"/>
    </source>
</evidence>
<keyword evidence="2" id="KW-1185">Reference proteome</keyword>
<dbReference type="Proteomes" id="UP001150942">
    <property type="component" value="Unassembled WGS sequence"/>
</dbReference>
<sequence length="145" mass="16300">MRAPEVFLSQACAESSQVWAIAVMLLCWIKPGVLGMWGSYHPLINVPWSMAKNIATPDEIDGYHLKSVIKAAVTLGKTKPELQAILPFDEETKTVEMPNQLRDLRFMLIHDPVERPSASFVLASRELRAFENLGHNLIKLEGRSM</sequence>
<dbReference type="OrthoDB" id="5979581at2759"/>
<proteinExistence type="predicted"/>
<evidence type="ECO:0008006" key="3">
    <source>
        <dbReference type="Google" id="ProtNLM"/>
    </source>
</evidence>
<name>A0A9W9IPC6_9EURO</name>
<gene>
    <name evidence="1" type="ORF">N7449_011935</name>
</gene>
<reference evidence="1" key="2">
    <citation type="journal article" date="2023" name="IMA Fungus">
        <title>Comparative genomic study of the Penicillium genus elucidates a diverse pangenome and 15 lateral gene transfer events.</title>
        <authorList>
            <person name="Petersen C."/>
            <person name="Sorensen T."/>
            <person name="Nielsen M.R."/>
            <person name="Sondergaard T.E."/>
            <person name="Sorensen J.L."/>
            <person name="Fitzpatrick D.A."/>
            <person name="Frisvad J.C."/>
            <person name="Nielsen K.L."/>
        </authorList>
    </citation>
    <scope>NUCLEOTIDE SEQUENCE</scope>
    <source>
        <strain evidence="1">IBT 20477</strain>
    </source>
</reference>
<accession>A0A9W9IPC6</accession>